<evidence type="ECO:0000313" key="3">
    <source>
        <dbReference type="Proteomes" id="UP001632037"/>
    </source>
</evidence>
<reference evidence="2 3" key="1">
    <citation type="submission" date="2024-09" db="EMBL/GenBank/DDBJ databases">
        <title>Genome sequencing and assembly of Phytophthora oleae, isolate VK10A, causative agent of rot of olive drupes.</title>
        <authorList>
            <person name="Conti Taguali S."/>
            <person name="Riolo M."/>
            <person name="La Spada F."/>
            <person name="Cacciola S.O."/>
            <person name="Dionisio G."/>
        </authorList>
    </citation>
    <scope>NUCLEOTIDE SEQUENCE [LARGE SCALE GENOMIC DNA]</scope>
    <source>
        <strain evidence="2 3">VK10A</strain>
    </source>
</reference>
<feature type="region of interest" description="Disordered" evidence="1">
    <location>
        <begin position="1"/>
        <end position="41"/>
    </location>
</feature>
<evidence type="ECO:0000256" key="1">
    <source>
        <dbReference type="SAM" id="MobiDB-lite"/>
    </source>
</evidence>
<name>A0ABD3G4N2_9STRA</name>
<keyword evidence="3" id="KW-1185">Reference proteome</keyword>
<sequence length="281" mass="31849">MSFSTLHRRQNRGTIKEESDQPVDERDDSCPLLGDDDRPSSIVKPRRIRNVHVINNGLLTPKRSLAQRIMGRKNRLIQRVLVACRLTEAPKDSTFKQVQMKTHTTIEQLTAIRSSLHDHSQSIIKLSTAICCFTDNLASLQEDSTIIAAEGHQIRDIALVFSDQVEKSILAKVDLRIVEFERINVLIQGRTKLVLDVEYAKRTLAVEHQKGNANRIAERKQALQTAQLECEKATRFITDQLKFLSPNQATDLLKLYQEYAQQAEAAFQAHGDLIDTAIKSK</sequence>
<gene>
    <name evidence="2" type="ORF">V7S43_001600</name>
</gene>
<dbReference type="InterPro" id="IPR027267">
    <property type="entry name" value="AH/BAR_dom_sf"/>
</dbReference>
<dbReference type="Proteomes" id="UP001632037">
    <property type="component" value="Unassembled WGS sequence"/>
</dbReference>
<organism evidence="2 3">
    <name type="scientific">Phytophthora oleae</name>
    <dbReference type="NCBI Taxonomy" id="2107226"/>
    <lineage>
        <taxon>Eukaryota</taxon>
        <taxon>Sar</taxon>
        <taxon>Stramenopiles</taxon>
        <taxon>Oomycota</taxon>
        <taxon>Peronosporomycetes</taxon>
        <taxon>Peronosporales</taxon>
        <taxon>Peronosporaceae</taxon>
        <taxon>Phytophthora</taxon>
    </lineage>
</organism>
<protein>
    <recommendedName>
        <fullName evidence="4">BAR domain-containing protein</fullName>
    </recommendedName>
</protein>
<evidence type="ECO:0008006" key="4">
    <source>
        <dbReference type="Google" id="ProtNLM"/>
    </source>
</evidence>
<dbReference type="AlphaFoldDB" id="A0ABD3G4N2"/>
<evidence type="ECO:0000313" key="2">
    <source>
        <dbReference type="EMBL" id="KAL3673913.1"/>
    </source>
</evidence>
<dbReference type="Gene3D" id="1.20.1270.60">
    <property type="entry name" value="Arfaptin homology (AH) domain/BAR domain"/>
    <property type="match status" value="1"/>
</dbReference>
<comment type="caution">
    <text evidence="2">The sequence shown here is derived from an EMBL/GenBank/DDBJ whole genome shotgun (WGS) entry which is preliminary data.</text>
</comment>
<feature type="compositionally biased region" description="Basic residues" evidence="1">
    <location>
        <begin position="1"/>
        <end position="11"/>
    </location>
</feature>
<dbReference type="EMBL" id="JBIMZQ010000002">
    <property type="protein sequence ID" value="KAL3673913.1"/>
    <property type="molecule type" value="Genomic_DNA"/>
</dbReference>
<accession>A0ABD3G4N2</accession>
<proteinExistence type="predicted"/>